<evidence type="ECO:0000256" key="7">
    <source>
        <dbReference type="ARBA" id="ARBA00022553"/>
    </source>
</evidence>
<dbReference type="SMART" id="SM00365">
    <property type="entry name" value="LRR_SD22"/>
    <property type="match status" value="18"/>
</dbReference>
<evidence type="ECO:0000256" key="13">
    <source>
        <dbReference type="ARBA" id="ARBA00022741"/>
    </source>
</evidence>
<feature type="domain" description="Protein kinase" evidence="24">
    <location>
        <begin position="2804"/>
        <end position="3114"/>
    </location>
</feature>
<dbReference type="CDD" id="cd14066">
    <property type="entry name" value="STKc_IRAK"/>
    <property type="match status" value="3"/>
</dbReference>
<keyword evidence="5" id="KW-1003">Cell membrane</keyword>
<keyword evidence="16 23" id="KW-1133">Transmembrane helix</keyword>
<keyword evidence="14 25" id="KW-0418">Kinase</keyword>
<evidence type="ECO:0000313" key="26">
    <source>
        <dbReference type="Proteomes" id="UP000325315"/>
    </source>
</evidence>
<dbReference type="Gene3D" id="3.80.10.10">
    <property type="entry name" value="Ribonuclease Inhibitor"/>
    <property type="match status" value="13"/>
</dbReference>
<feature type="transmembrane region" description="Helical" evidence="23">
    <location>
        <begin position="661"/>
        <end position="682"/>
    </location>
</feature>
<feature type="domain" description="Protein kinase" evidence="24">
    <location>
        <begin position="3492"/>
        <end position="3804"/>
    </location>
</feature>
<evidence type="ECO:0000256" key="22">
    <source>
        <dbReference type="PROSITE-ProRule" id="PRU10141"/>
    </source>
</evidence>
<dbReference type="Pfam" id="PF08263">
    <property type="entry name" value="LRRNT_2"/>
    <property type="match status" value="4"/>
</dbReference>
<dbReference type="InterPro" id="IPR017441">
    <property type="entry name" value="Protein_kinase_ATP_BS"/>
</dbReference>
<dbReference type="Proteomes" id="UP000325315">
    <property type="component" value="Unassembled WGS sequence"/>
</dbReference>
<dbReference type="InterPro" id="IPR032675">
    <property type="entry name" value="LRR_dom_sf"/>
</dbReference>
<keyword evidence="7" id="KW-0597">Phosphoprotein</keyword>
<comment type="catalytic activity">
    <reaction evidence="21">
        <text>L-seryl-[protein] + ATP = O-phospho-L-seryl-[protein] + ADP + H(+)</text>
        <dbReference type="Rhea" id="RHEA:17989"/>
        <dbReference type="Rhea" id="RHEA-COMP:9863"/>
        <dbReference type="Rhea" id="RHEA-COMP:11604"/>
        <dbReference type="ChEBI" id="CHEBI:15378"/>
        <dbReference type="ChEBI" id="CHEBI:29999"/>
        <dbReference type="ChEBI" id="CHEBI:30616"/>
        <dbReference type="ChEBI" id="CHEBI:83421"/>
        <dbReference type="ChEBI" id="CHEBI:456216"/>
        <dbReference type="EC" id="2.7.11.1"/>
    </reaction>
</comment>
<feature type="transmembrane region" description="Helical" evidence="23">
    <location>
        <begin position="2751"/>
        <end position="2772"/>
    </location>
</feature>
<dbReference type="Pfam" id="PF00069">
    <property type="entry name" value="Pkinase"/>
    <property type="match status" value="4"/>
</dbReference>
<keyword evidence="19" id="KW-0325">Glycoprotein</keyword>
<feature type="transmembrane region" description="Helical" evidence="23">
    <location>
        <begin position="1451"/>
        <end position="1474"/>
    </location>
</feature>
<dbReference type="PROSITE" id="PS00108">
    <property type="entry name" value="PROTEIN_KINASE_ST"/>
    <property type="match status" value="4"/>
</dbReference>
<evidence type="ECO:0000256" key="21">
    <source>
        <dbReference type="ARBA" id="ARBA00048679"/>
    </source>
</evidence>
<reference evidence="25" key="1">
    <citation type="submission" date="2019-08" db="EMBL/GenBank/DDBJ databases">
        <authorList>
            <person name="Liu F."/>
        </authorList>
    </citation>
    <scope>NUCLEOTIDE SEQUENCE [LARGE SCALE GENOMIC DNA]</scope>
    <source>
        <strain evidence="25">PA1801</strain>
        <tissue evidence="25">Leaf</tissue>
    </source>
</reference>
<keyword evidence="18 25" id="KW-0675">Receptor</keyword>
<accession>A0A5B6WLQ8</accession>
<feature type="binding site" evidence="22">
    <location>
        <position position="1535"/>
    </location>
    <ligand>
        <name>ATP</name>
        <dbReference type="ChEBI" id="CHEBI:30616"/>
    </ligand>
</feature>
<protein>
    <recommendedName>
        <fullName evidence="4">non-specific serine/threonine protein kinase</fullName>
        <ecNumber evidence="4">2.7.11.1</ecNumber>
    </recommendedName>
</protein>
<keyword evidence="6" id="KW-0723">Serine/threonine-protein kinase</keyword>
<feature type="binding site" evidence="22">
    <location>
        <position position="1838"/>
    </location>
    <ligand>
        <name>ATP</name>
        <dbReference type="ChEBI" id="CHEBI:30616"/>
    </ligand>
</feature>
<evidence type="ECO:0000256" key="3">
    <source>
        <dbReference type="ARBA" id="ARBA00008684"/>
    </source>
</evidence>
<dbReference type="GO" id="GO:0005524">
    <property type="term" value="F:ATP binding"/>
    <property type="evidence" value="ECO:0007669"/>
    <property type="project" value="UniProtKB-UniRule"/>
</dbReference>
<organism evidence="25 26">
    <name type="scientific">Gossypium australe</name>
    <dbReference type="NCBI Taxonomy" id="47621"/>
    <lineage>
        <taxon>Eukaryota</taxon>
        <taxon>Viridiplantae</taxon>
        <taxon>Streptophyta</taxon>
        <taxon>Embryophyta</taxon>
        <taxon>Tracheophyta</taxon>
        <taxon>Spermatophyta</taxon>
        <taxon>Magnoliopsida</taxon>
        <taxon>eudicotyledons</taxon>
        <taxon>Gunneridae</taxon>
        <taxon>Pentapetalae</taxon>
        <taxon>rosids</taxon>
        <taxon>malvids</taxon>
        <taxon>Malvales</taxon>
        <taxon>Malvaceae</taxon>
        <taxon>Malvoideae</taxon>
        <taxon>Gossypium</taxon>
    </lineage>
</organism>
<feature type="binding site" evidence="22">
    <location>
        <position position="743"/>
    </location>
    <ligand>
        <name>ATP</name>
        <dbReference type="ChEBI" id="CHEBI:30616"/>
    </ligand>
</feature>
<evidence type="ECO:0000256" key="19">
    <source>
        <dbReference type="ARBA" id="ARBA00023180"/>
    </source>
</evidence>
<keyword evidence="15 22" id="KW-0067">ATP-binding</keyword>
<dbReference type="FunFam" id="3.80.10.10:FF:000095">
    <property type="entry name" value="LRR receptor-like serine/threonine-protein kinase GSO1"/>
    <property type="match status" value="4"/>
</dbReference>
<evidence type="ECO:0000256" key="6">
    <source>
        <dbReference type="ARBA" id="ARBA00022527"/>
    </source>
</evidence>
<name>A0A5B6WLQ8_9ROSI</name>
<comment type="caution">
    <text evidence="25">The sequence shown here is derived from an EMBL/GenBank/DDBJ whole genome shotgun (WGS) entry which is preliminary data.</text>
</comment>
<sequence>MEQSRKHLEVSSSFFLVYVEVIILLSCFNLQGLNLLGLASPVAGGNETDQQTLLQFKAKIIGYQLRSWNSSIHFCQWPGVTCGRKHQRVTRLELQFQKLSGSLSPYIGNLSFLRELNLSGNNFRNDIPQEIGGLRRLETLSLINNSLSGEIPSNLSACSKLTLVDMTGNQLTGEIPSMLGSLSNLKVLNLQNNSLRGSIPPSLGNLSSLEVLSLAINRLTGIIPEAFRQLTNLSDFSVAQNAISGIVPVAMFNLSNIRLFDIGQNKIQGTLHSDISITMPYVEFFSITGNQISGQIPLLISNASNLNVLHLADNKLSGNVPSLEKLNKLYKCALAINHLGHGEEGDLNFLCSLVNNTKLEFLYLIQNNFGGVFPECISNYSSTLLHLVIGENKISGRIPDGIGNLMNLEFLAIAQNQLSGHIPFDIGRLQKLKIFSADNNFLSGIIPYSIGNLTMLTKLGLGVNNLQGNIPSSLGKCLNLLEIDISYNNLNGSIPREVLELSSLSIELDLSSNYLTGQLPVEVEKLKNLGYLDVSQNKLSGLLPNNLGSCVSMEKLLLDGNLFEGSIPSSLSSLRGLEALDVSNNNLSGGIPEFLVNFGALKYLNLSFNDFEGVVPSEGVFKNASATFVEGNNKLCGGIPELHLSRCNSKPSSNTSLRLKIAIVVVILGVTFLFSFLLIMWFRKKKEKRSTTTCVESSLLQLSYQSILRATDGFSTQNLVGSGSFGSVYKGVLEASGAVIAVKVLNLLNRGASRSFLAECEALKNIRHRNLVKVLTAISGVNYQGNDFKALVYEFMENGSLEDWLHPFIGMNEPETARNLNFFERVTTVVGGNDTDLQALLQFKAMITGDQLKVMNSWNSSIHFCQWHGVTCGRNHRRVIKLELQFLKLSGSLSPFIGNLSFLKELNLVSNNFHSQIPQEIGRLRRLEALQLSNNSITGEIPSNLSSCSKLTFLSMRGNQLTGEIPASLGLLSNMKTLGFAINRLRGSIPPSFGNLSSLEALILRTNALSGVIPEDIGRLTNLSFFWVEENAISGIIPVGMFNLSNIRSFDIGGNNIQGTLPSDLAITMPYVDFFSVWGNQISGKIPISISHASNLKVLQLHENRLIGNLPSFEKLDKLFYLLLGTNHLGNGREGDLNFLCSLVNNTKLETLDIRTSNFGGVLPKCISNFSSTLLSLVIENNKILGRIPDGIGNLINLEVLRVSHNQLSGPIPLNMGRIQKLNTFDARYNFLTGTIPYSIGNLTGLMFLALGVNNFQGNIPSSLGNCQNLLVLGLSYNNISGSIPPQVLGLSSLSILLNLSSNYLTGELPVEVENLKNLGDLDFSKNKLSGLLPTSLGSCVRLERLFLGGNLFEGPIPSSLSSLRGLVELDISENNLSGGIPEFLVNFGALKYINLSFNNFEGVIPSGGVFKNASAVFIEGNNKLCGGIPELHLSRCNSKTSSKTSLRLKIVIVVVVVILGVTLVLSIVLIIWFRKKKVQQPISTFAENSLLWLSYQSILKATNEFSMRNLVGSGSFGSVYKGILEESGVVIAVKVLNLLDHRSYRSFLVECETLKNIRHRNLVKVLTAISGVDYQGNDFNALVYEFMVNGSLEDWLHSPTGTSELETMRQLNFFQRVSVAIDVAHALEYLHHHCETSIIHCDLKPSNILLDEEMVGHISDFGLAKIISADELNCSTKMSSSLGLRGTIGYAPPEYGMGSELSTKGVIPSGGVFKNASAVFVEGNNKLCGGIPELHLSRCNSKKSSKTSLRFKIVIVVVVVILGMTLVLSIVLIIWFRKRKVQQPISTFAENSLLWLSYQSILKATNEFSMRNLVGSGSFGSVYKGILEESGVVIAVKVLNPLDHRSSRSFLVECETLKNIRHRNLVKVLTAISGVDYQGNDFKALVYEFMVNGSLEDWLHSSTGISELETMRKLNFFQRVSVAIDVAHALDYLHHHCETSIIHCDLKPSNILLDEEMVGHISDFGLAKIISADELNYPTKVSSSLGLRGTIGYAPPEYGMGSELSTKGDVYSYGILLLEMFTGKSPIDERFREGLTLHNFVKAALPERIVEITDPILVQERVRRGTPNVNIFRNDRHLQCLNSLFEIGLTCSAESPNERIDMSDVVTKLCSIKDKLHPTRLPPTATTVIRGNDTDQQALLQFKSKITSDQLKVMESWNSSIHFCQWLGVTCGRKHQRVTRLELQLQKLSGSLSPYIGNLSFLRELDLAGNSFYNQIPQEIGRLRRLEILDLINNSISGEIPSNLSACSKLTYVRMRSNQLRGEIPGSFGLLSKLKFLSFINNSLTGSIPPALGNLSSLEELYFTYNALSGILPEALGRLTNLTRFSADENAISGIIPTAMFNLSNIVVFSIGGNEIQGTLDPNLAITMPYVGALSVWGNRIYGEIPISISNASNLYQLQLDGNRLSGNVPSLEKLEKLFVLYLAKNHLGYGREGDLNFICTLVNKTTLKYLDIGTNNLGGVFPECISNISRNLLRLVIQQNKIWGRIPEGIANLINLETLGASRNQLSGPIPSDIGRLQNLKIFYASNNSLSGYIPHSIGNLTLLTRLALDFNNLQGTIPSSLGNCQNLLVIGLSHNNLSGPIHPQVLGLPSLSIALDLSSNYLTGELPVAVANLKSLGEFHVSKNKLSGLLPSSLGRCVSLEKLFLDGNLFEGPIPSSLSSLKGLEALDMSDNNLSGEIPEFLVTFGALEYLNLSFNNFEGVIPSEGIFKNASATFVEGNSKLCGGIPELHLLTCNSKTSSSNSLRLEVAIIVVTLGVTLAFTCLLIFWFRKKKKKQATTTSVENSLLQLSYQSILRATDGFSTQSLVGSGSFGSVYKGVLEASGAVIAVKVLNLLNRGASRSFLAECEALKNIRHRNLVKVLTAISGVDDQGNDFKALVYEFMENGSLEDWLHPLIGMNEPETGRNLNFFQRVSVAIDVAHALEYLHHHCEEPIIHCDLKPSNILLDEEMVGHISDFGLAKIISTDRLNYSANKSSSLGLRGTIGYAAPEYGMGNELSTKGDVYSFGILLLEMFTGKRPTDEGFKDGLSLHNFVKEALPKRVTDIIDPILLQERIKGGTLNENSLGSDIDLRCLNSIFEIGLTCSSKSPHERIDMSDPVVSGNATDKQALLEFKAKITGDQLKVMESWNSSIHFCQWHGVTCGRKHQRVTKLELQSLKLSGSLSPHIGNMSFLRVLNLMDNSFYNQIPQSIGGLRRLETLYLTNNSISGEIPSNLSSCSKLTIVHMAGNRLTGEIPAFLGFLSNLKVLSFYNNSLRGSIPPSLGNLSSLEELALTYNALDGIIPATLGRLTNLSIFLAAANAISGTLPVTMFNLSNIRRFDIGENKIQGKLYLDGNLFEGPIPSSLSSLRGLEALDVSNNNLSGEIPEFLVRFGALRYLNLSFNNFEGVIPSGGIFKNASATFVEGNSKLCGGIPELHMSRCNLKTSSSNSLRLKVAIIVVTLGVTLAFTCLLILWFRKKKEKQATTTSVGNLVLQLSYQSILRATDGFSTQNLVGSGSFGSVYKGVLEASGAVIAVKVLNLLNRGASRSFLAECEALKNIRHRNLVKVLTAISGVDYQGNDFKALVYEFMENGSLEDWLHPLIGMNEPETARNLNFFQRVSVAIDIAHALEYLHHHCEEPIIHCDLKPSNILLDDEMVGHISDFGLAKIISTDRLNYSANKSSSLGLRGTIGYAPPEYGMGSELTTKGDVYSYGILLLEMFTGKRPTDESFREGLSLRNFVKAALPERIIEVTDPILVEERVTRGTPDVKNSINDRHLRCLNSLFEIGLTCSAESPNKRIDMSDVVIKLCSIRDKFHPTRLRHEVSKGVVWMKLRGLGQSKCWILSFVHILLGISRSPHFA</sequence>
<dbReference type="SUPFAM" id="SSF56112">
    <property type="entry name" value="Protein kinase-like (PK-like)"/>
    <property type="match status" value="5"/>
</dbReference>
<dbReference type="InterPro" id="IPR055414">
    <property type="entry name" value="LRR_R13L4/SHOC2-like"/>
</dbReference>
<dbReference type="GO" id="GO:0004674">
    <property type="term" value="F:protein serine/threonine kinase activity"/>
    <property type="evidence" value="ECO:0007669"/>
    <property type="project" value="UniProtKB-KW"/>
</dbReference>
<feature type="binding site" evidence="22">
    <location>
        <position position="2833"/>
    </location>
    <ligand>
        <name>ATP</name>
        <dbReference type="ChEBI" id="CHEBI:30616"/>
    </ligand>
</feature>
<keyword evidence="12" id="KW-0677">Repeat</keyword>
<keyword evidence="11" id="KW-0732">Signal</keyword>
<dbReference type="FunFam" id="1.10.510.10:FF:000358">
    <property type="entry name" value="Putative leucine-rich repeat receptor-like serine/threonine-protein kinase"/>
    <property type="match status" value="4"/>
</dbReference>
<keyword evidence="13 22" id="KW-0547">Nucleotide-binding</keyword>
<evidence type="ECO:0000256" key="11">
    <source>
        <dbReference type="ARBA" id="ARBA00022729"/>
    </source>
</evidence>
<evidence type="ECO:0000256" key="15">
    <source>
        <dbReference type="ARBA" id="ARBA00022840"/>
    </source>
</evidence>
<dbReference type="Gene3D" id="1.10.510.10">
    <property type="entry name" value="Transferase(Phosphotransferase) domain 1"/>
    <property type="match status" value="5"/>
</dbReference>
<dbReference type="EC" id="2.7.11.1" evidence="4"/>
<dbReference type="InterPro" id="IPR003591">
    <property type="entry name" value="Leu-rich_rpt_typical-subtyp"/>
</dbReference>
<dbReference type="PROSITE" id="PS51450">
    <property type="entry name" value="LRR"/>
    <property type="match status" value="1"/>
</dbReference>
<dbReference type="InterPro" id="IPR051809">
    <property type="entry name" value="Plant_receptor-like_S/T_kinase"/>
</dbReference>
<dbReference type="OrthoDB" id="676979at2759"/>
<gene>
    <name evidence="25" type="ORF">EPI10_022300</name>
</gene>
<dbReference type="SUPFAM" id="SSF52058">
    <property type="entry name" value="L domain-like"/>
    <property type="match status" value="7"/>
</dbReference>
<dbReference type="GO" id="GO:0005886">
    <property type="term" value="C:plasma membrane"/>
    <property type="evidence" value="ECO:0007669"/>
    <property type="project" value="UniProtKB-SubCell"/>
</dbReference>
<evidence type="ECO:0000256" key="8">
    <source>
        <dbReference type="ARBA" id="ARBA00022614"/>
    </source>
</evidence>
<evidence type="ECO:0000256" key="18">
    <source>
        <dbReference type="ARBA" id="ARBA00023170"/>
    </source>
</evidence>
<evidence type="ECO:0000256" key="4">
    <source>
        <dbReference type="ARBA" id="ARBA00012513"/>
    </source>
</evidence>
<keyword evidence="10 23" id="KW-0812">Transmembrane</keyword>
<dbReference type="SMART" id="SM00220">
    <property type="entry name" value="S_TKc"/>
    <property type="match status" value="4"/>
</dbReference>
<evidence type="ECO:0000256" key="17">
    <source>
        <dbReference type="ARBA" id="ARBA00023136"/>
    </source>
</evidence>
<dbReference type="PANTHER" id="PTHR27008">
    <property type="entry name" value="OS04G0122200 PROTEIN"/>
    <property type="match status" value="1"/>
</dbReference>
<dbReference type="FunFam" id="3.80.10.10:FF:000288">
    <property type="entry name" value="LRR receptor-like serine/threonine-protein kinase EFR"/>
    <property type="match status" value="3"/>
</dbReference>
<keyword evidence="26" id="KW-1185">Reference proteome</keyword>
<dbReference type="PROSITE" id="PS50011">
    <property type="entry name" value="PROTEIN_KINASE_DOM"/>
    <property type="match status" value="5"/>
</dbReference>
<evidence type="ECO:0000256" key="5">
    <source>
        <dbReference type="ARBA" id="ARBA00022475"/>
    </source>
</evidence>
<dbReference type="FunFam" id="3.30.200.20:FF:000432">
    <property type="entry name" value="LRR receptor-like serine/threonine-protein kinase EFR"/>
    <property type="match status" value="5"/>
</dbReference>
<dbReference type="InterPro" id="IPR001611">
    <property type="entry name" value="Leu-rich_rpt"/>
</dbReference>
<evidence type="ECO:0000256" key="1">
    <source>
        <dbReference type="ARBA" id="ARBA00004162"/>
    </source>
</evidence>
<feature type="binding site" evidence="22">
    <location>
        <position position="3521"/>
    </location>
    <ligand>
        <name>ATP</name>
        <dbReference type="ChEBI" id="CHEBI:30616"/>
    </ligand>
</feature>
<feature type="domain" description="Protein kinase" evidence="24">
    <location>
        <begin position="1809"/>
        <end position="2121"/>
    </location>
</feature>
<evidence type="ECO:0000256" key="20">
    <source>
        <dbReference type="ARBA" id="ARBA00047899"/>
    </source>
</evidence>
<feature type="transmembrane region" description="Helical" evidence="23">
    <location>
        <begin position="12"/>
        <end position="31"/>
    </location>
</feature>
<comment type="similarity">
    <text evidence="3">Belongs to the protein kinase superfamily. Ser/Thr protein kinase family.</text>
</comment>
<dbReference type="EMBL" id="SMMG02000003">
    <property type="protein sequence ID" value="KAA3481985.1"/>
    <property type="molecule type" value="Genomic_DNA"/>
</dbReference>
<evidence type="ECO:0000256" key="16">
    <source>
        <dbReference type="ARBA" id="ARBA00022989"/>
    </source>
</evidence>
<dbReference type="InterPro" id="IPR011009">
    <property type="entry name" value="Kinase-like_dom_sf"/>
</dbReference>
<keyword evidence="9" id="KW-0808">Transferase</keyword>
<evidence type="ECO:0000259" key="24">
    <source>
        <dbReference type="PROSITE" id="PS50011"/>
    </source>
</evidence>
<dbReference type="Pfam" id="PF07714">
    <property type="entry name" value="PK_Tyr_Ser-Thr"/>
    <property type="match status" value="1"/>
</dbReference>
<evidence type="ECO:0000256" key="10">
    <source>
        <dbReference type="ARBA" id="ARBA00022692"/>
    </source>
</evidence>
<comment type="subcellular location">
    <subcellularLocation>
        <location evidence="1">Cell membrane</location>
        <topology evidence="1">Single-pass membrane protein</topology>
    </subcellularLocation>
    <subcellularLocation>
        <location evidence="2">Membrane</location>
        <topology evidence="2">Single-pass type I membrane protein</topology>
    </subcellularLocation>
</comment>
<evidence type="ECO:0000256" key="12">
    <source>
        <dbReference type="ARBA" id="ARBA00022737"/>
    </source>
</evidence>
<dbReference type="PROSITE" id="PS00107">
    <property type="entry name" value="PROTEIN_KINASE_ATP"/>
    <property type="match status" value="5"/>
</dbReference>
<dbReference type="SMART" id="SM00364">
    <property type="entry name" value="LRR_BAC"/>
    <property type="match status" value="6"/>
</dbReference>
<evidence type="ECO:0000256" key="2">
    <source>
        <dbReference type="ARBA" id="ARBA00004479"/>
    </source>
</evidence>
<proteinExistence type="inferred from homology"/>
<feature type="domain" description="Protein kinase" evidence="24">
    <location>
        <begin position="714"/>
        <end position="1026"/>
    </location>
</feature>
<keyword evidence="8" id="KW-0433">Leucine-rich repeat</keyword>
<evidence type="ECO:0000256" key="23">
    <source>
        <dbReference type="SAM" id="Phobius"/>
    </source>
</evidence>
<dbReference type="InterPro" id="IPR008271">
    <property type="entry name" value="Ser/Thr_kinase_AS"/>
</dbReference>
<dbReference type="PANTHER" id="PTHR27008:SF610">
    <property type="entry name" value="SERINE-THREONINE_TYROSINE-PROTEIN KINASE CATALYTIC DOMAIN-CONTAINING PROTEIN"/>
    <property type="match status" value="1"/>
</dbReference>
<evidence type="ECO:0000313" key="25">
    <source>
        <dbReference type="EMBL" id="KAA3481985.1"/>
    </source>
</evidence>
<dbReference type="Gene3D" id="3.30.200.20">
    <property type="entry name" value="Phosphorylase Kinase, domain 1"/>
    <property type="match status" value="4"/>
</dbReference>
<dbReference type="Pfam" id="PF23598">
    <property type="entry name" value="LRR_14"/>
    <property type="match status" value="3"/>
</dbReference>
<dbReference type="InterPro" id="IPR013210">
    <property type="entry name" value="LRR_N_plant-typ"/>
</dbReference>
<evidence type="ECO:0000256" key="9">
    <source>
        <dbReference type="ARBA" id="ARBA00022679"/>
    </source>
</evidence>
<feature type="transmembrane region" description="Helical" evidence="23">
    <location>
        <begin position="1754"/>
        <end position="1777"/>
    </location>
</feature>
<dbReference type="Pfam" id="PF00560">
    <property type="entry name" value="LRR_1"/>
    <property type="match status" value="8"/>
</dbReference>
<keyword evidence="17 23" id="KW-0472">Membrane</keyword>
<dbReference type="InterPro" id="IPR000719">
    <property type="entry name" value="Prot_kinase_dom"/>
</dbReference>
<feature type="transmembrane region" description="Helical" evidence="23">
    <location>
        <begin position="3439"/>
        <end position="3460"/>
    </location>
</feature>
<dbReference type="InterPro" id="IPR001245">
    <property type="entry name" value="Ser-Thr/Tyr_kinase_cat_dom"/>
</dbReference>
<comment type="catalytic activity">
    <reaction evidence="20">
        <text>L-threonyl-[protein] + ATP = O-phospho-L-threonyl-[protein] + ADP + H(+)</text>
        <dbReference type="Rhea" id="RHEA:46608"/>
        <dbReference type="Rhea" id="RHEA-COMP:11060"/>
        <dbReference type="Rhea" id="RHEA-COMP:11605"/>
        <dbReference type="ChEBI" id="CHEBI:15378"/>
        <dbReference type="ChEBI" id="CHEBI:30013"/>
        <dbReference type="ChEBI" id="CHEBI:30616"/>
        <dbReference type="ChEBI" id="CHEBI:61977"/>
        <dbReference type="ChEBI" id="CHEBI:456216"/>
        <dbReference type="EC" id="2.7.11.1"/>
    </reaction>
</comment>
<evidence type="ECO:0000256" key="14">
    <source>
        <dbReference type="ARBA" id="ARBA00022777"/>
    </source>
</evidence>
<feature type="domain" description="Protein kinase" evidence="24">
    <location>
        <begin position="1506"/>
        <end position="1795"/>
    </location>
</feature>
<dbReference type="SMART" id="SM00369">
    <property type="entry name" value="LRR_TYP"/>
    <property type="match status" value="25"/>
</dbReference>